<protein>
    <submittedName>
        <fullName evidence="2">Uncharacterized protein</fullName>
    </submittedName>
</protein>
<keyword evidence="3" id="KW-1185">Reference proteome</keyword>
<accession>A0A0L0FDW4</accession>
<dbReference type="RefSeq" id="XP_014148864.1">
    <property type="nucleotide sequence ID" value="XM_014293389.1"/>
</dbReference>
<organism evidence="2 3">
    <name type="scientific">Sphaeroforma arctica JP610</name>
    <dbReference type="NCBI Taxonomy" id="667725"/>
    <lineage>
        <taxon>Eukaryota</taxon>
        <taxon>Ichthyosporea</taxon>
        <taxon>Ichthyophonida</taxon>
        <taxon>Sphaeroforma</taxon>
    </lineage>
</organism>
<gene>
    <name evidence="2" type="ORF">SARC_12505</name>
</gene>
<sequence length="128" mass="14207">MPSDSHTDDLSVRQPKRRGRSSTRDYEDFDLSPKPHSHSHTHRSSKRTGSHRDSKGHKDKRDRDSAGTDLNGKHGRDRAGGQVHEGMGVDMAGGAGGGPRSGRRRSSRGEGEGRSRSKDKRQKRSKQR</sequence>
<feature type="region of interest" description="Disordered" evidence="1">
    <location>
        <begin position="1"/>
        <end position="128"/>
    </location>
</feature>
<feature type="compositionally biased region" description="Basic residues" evidence="1">
    <location>
        <begin position="35"/>
        <end position="58"/>
    </location>
</feature>
<evidence type="ECO:0000313" key="2">
    <source>
        <dbReference type="EMBL" id="KNC74962.1"/>
    </source>
</evidence>
<dbReference type="EMBL" id="KQ243951">
    <property type="protein sequence ID" value="KNC74962.1"/>
    <property type="molecule type" value="Genomic_DNA"/>
</dbReference>
<feature type="compositionally biased region" description="Basic and acidic residues" evidence="1">
    <location>
        <begin position="59"/>
        <end position="79"/>
    </location>
</feature>
<proteinExistence type="predicted"/>
<feature type="compositionally biased region" description="Basic residues" evidence="1">
    <location>
        <begin position="117"/>
        <end position="128"/>
    </location>
</feature>
<feature type="compositionally biased region" description="Basic and acidic residues" evidence="1">
    <location>
        <begin position="107"/>
        <end position="116"/>
    </location>
</feature>
<dbReference type="AlphaFoldDB" id="A0A0L0FDW4"/>
<feature type="compositionally biased region" description="Gly residues" evidence="1">
    <location>
        <begin position="91"/>
        <end position="100"/>
    </location>
</feature>
<dbReference type="GeneID" id="25913009"/>
<dbReference type="Proteomes" id="UP000054560">
    <property type="component" value="Unassembled WGS sequence"/>
</dbReference>
<feature type="compositionally biased region" description="Basic and acidic residues" evidence="1">
    <location>
        <begin position="1"/>
        <end position="11"/>
    </location>
</feature>
<reference evidence="2 3" key="1">
    <citation type="submission" date="2011-02" db="EMBL/GenBank/DDBJ databases">
        <title>The Genome Sequence of Sphaeroforma arctica JP610.</title>
        <authorList>
            <consortium name="The Broad Institute Genome Sequencing Platform"/>
            <person name="Russ C."/>
            <person name="Cuomo C."/>
            <person name="Young S.K."/>
            <person name="Zeng Q."/>
            <person name="Gargeya S."/>
            <person name="Alvarado L."/>
            <person name="Berlin A."/>
            <person name="Chapman S.B."/>
            <person name="Chen Z."/>
            <person name="Freedman E."/>
            <person name="Gellesch M."/>
            <person name="Goldberg J."/>
            <person name="Griggs A."/>
            <person name="Gujja S."/>
            <person name="Heilman E."/>
            <person name="Heiman D."/>
            <person name="Howarth C."/>
            <person name="Mehta T."/>
            <person name="Neiman D."/>
            <person name="Pearson M."/>
            <person name="Roberts A."/>
            <person name="Saif S."/>
            <person name="Shea T."/>
            <person name="Shenoy N."/>
            <person name="Sisk P."/>
            <person name="Stolte C."/>
            <person name="Sykes S."/>
            <person name="White J."/>
            <person name="Yandava C."/>
            <person name="Burger G."/>
            <person name="Gray M.W."/>
            <person name="Holland P.W.H."/>
            <person name="King N."/>
            <person name="Lang F.B.F."/>
            <person name="Roger A.J."/>
            <person name="Ruiz-Trillo I."/>
            <person name="Haas B."/>
            <person name="Nusbaum C."/>
            <person name="Birren B."/>
        </authorList>
    </citation>
    <scope>NUCLEOTIDE SEQUENCE [LARGE SCALE GENOMIC DNA]</scope>
    <source>
        <strain evidence="2 3">JP610</strain>
    </source>
</reference>
<evidence type="ECO:0000313" key="3">
    <source>
        <dbReference type="Proteomes" id="UP000054560"/>
    </source>
</evidence>
<name>A0A0L0FDW4_9EUKA</name>
<evidence type="ECO:0000256" key="1">
    <source>
        <dbReference type="SAM" id="MobiDB-lite"/>
    </source>
</evidence>